<dbReference type="Proteomes" id="UP000439522">
    <property type="component" value="Unassembled WGS sequence"/>
</dbReference>
<evidence type="ECO:0000313" key="2">
    <source>
        <dbReference type="EMBL" id="MXO75610.1"/>
    </source>
</evidence>
<reference evidence="2 3" key="1">
    <citation type="submission" date="2019-12" db="EMBL/GenBank/DDBJ databases">
        <title>Genomic-based taxomic classification of the family Erythrobacteraceae.</title>
        <authorList>
            <person name="Xu L."/>
        </authorList>
    </citation>
    <scope>NUCLEOTIDE SEQUENCE [LARGE SCALE GENOMIC DNA]</scope>
    <source>
        <strain evidence="2 3">100921-2</strain>
    </source>
</reference>
<keyword evidence="3" id="KW-1185">Reference proteome</keyword>
<accession>A0A6I4THS4</accession>
<sequence>MSDTNGTPAPAWAARFIEALRAGRSVRQATREAGVSNATPYRRRETDADFREAWDACAPVDDRGRRASGPRSPRGATKVARFLQELALTSNVAAAAAVADLPTARVYALRRSDPEFAKAWYAALAEGYDNLEMELLAHLRSAGEAGGGSSSGEPGRKFDTATALRCLTAHRESVARERGRRTLADEVTTIASINAKIDALRARAKEGEQAIRAARKAAAAGRSHGDDQA</sequence>
<comment type="caution">
    <text evidence="2">The sequence shown here is derived from an EMBL/GenBank/DDBJ whole genome shotgun (WGS) entry which is preliminary data.</text>
</comment>
<proteinExistence type="predicted"/>
<evidence type="ECO:0000256" key="1">
    <source>
        <dbReference type="SAM" id="Coils"/>
    </source>
</evidence>
<organism evidence="2 3">
    <name type="scientific">Tsuneonella aeria</name>
    <dbReference type="NCBI Taxonomy" id="1837929"/>
    <lineage>
        <taxon>Bacteria</taxon>
        <taxon>Pseudomonadati</taxon>
        <taxon>Pseudomonadota</taxon>
        <taxon>Alphaproteobacteria</taxon>
        <taxon>Sphingomonadales</taxon>
        <taxon>Erythrobacteraceae</taxon>
        <taxon>Tsuneonella</taxon>
    </lineage>
</organism>
<evidence type="ECO:0008006" key="4">
    <source>
        <dbReference type="Google" id="ProtNLM"/>
    </source>
</evidence>
<dbReference type="EMBL" id="WTZA01000001">
    <property type="protein sequence ID" value="MXO75610.1"/>
    <property type="molecule type" value="Genomic_DNA"/>
</dbReference>
<gene>
    <name evidence="2" type="ORF">GRI40_10320</name>
</gene>
<dbReference type="RefSeq" id="WP_160611232.1">
    <property type="nucleotide sequence ID" value="NZ_WTZA01000001.1"/>
</dbReference>
<dbReference type="AlphaFoldDB" id="A0A6I4THS4"/>
<protein>
    <recommendedName>
        <fullName evidence="4">Terminase</fullName>
    </recommendedName>
</protein>
<name>A0A6I4THS4_9SPHN</name>
<dbReference type="OrthoDB" id="8480631at2"/>
<feature type="coiled-coil region" evidence="1">
    <location>
        <begin position="190"/>
        <end position="217"/>
    </location>
</feature>
<evidence type="ECO:0000313" key="3">
    <source>
        <dbReference type="Proteomes" id="UP000439522"/>
    </source>
</evidence>
<keyword evidence="1" id="KW-0175">Coiled coil</keyword>